<proteinExistence type="predicted"/>
<gene>
    <name evidence="2" type="ORF">GCM10017764_22960</name>
</gene>
<dbReference type="SUPFAM" id="SSF50965">
    <property type="entry name" value="Galactose oxidase, central domain"/>
    <property type="match status" value="1"/>
</dbReference>
<dbReference type="EMBL" id="BNAF01000008">
    <property type="protein sequence ID" value="GHE39158.1"/>
    <property type="molecule type" value="Genomic_DNA"/>
</dbReference>
<protein>
    <recommendedName>
        <fullName evidence="4">DNA-binding transcriptional activator</fullName>
    </recommendedName>
</protein>
<evidence type="ECO:0000313" key="3">
    <source>
        <dbReference type="Proteomes" id="UP000620550"/>
    </source>
</evidence>
<reference evidence="3" key="1">
    <citation type="journal article" date="2019" name="Int. J. Syst. Evol. Microbiol.">
        <title>The Global Catalogue of Microorganisms (GCM) 10K type strain sequencing project: providing services to taxonomists for standard genome sequencing and annotation.</title>
        <authorList>
            <consortium name="The Broad Institute Genomics Platform"/>
            <consortium name="The Broad Institute Genome Sequencing Center for Infectious Disease"/>
            <person name="Wu L."/>
            <person name="Ma J."/>
        </authorList>
    </citation>
    <scope>NUCLEOTIDE SEQUENCE [LARGE SCALE GENOMIC DNA]</scope>
    <source>
        <strain evidence="3">CGMCC 1.12966</strain>
    </source>
</reference>
<dbReference type="Gene3D" id="1.10.10.10">
    <property type="entry name" value="Winged helix-like DNA-binding domain superfamily/Winged helix DNA-binding domain"/>
    <property type="match status" value="1"/>
</dbReference>
<keyword evidence="1" id="KW-1133">Transmembrane helix</keyword>
<dbReference type="Pfam" id="PF24681">
    <property type="entry name" value="Kelch_KLHDC2_KLHL20_DRC7"/>
    <property type="match status" value="1"/>
</dbReference>
<dbReference type="PANTHER" id="PTHR35807:SF1">
    <property type="entry name" value="TRANSCRIPTIONAL REGULATOR REDD"/>
    <property type="match status" value="1"/>
</dbReference>
<evidence type="ECO:0000256" key="1">
    <source>
        <dbReference type="SAM" id="Phobius"/>
    </source>
</evidence>
<name>A0ABQ3HY13_9SPHI</name>
<keyword evidence="1" id="KW-0472">Membrane</keyword>
<keyword evidence="3" id="KW-1185">Reference proteome</keyword>
<dbReference type="InterPro" id="IPR015915">
    <property type="entry name" value="Kelch-typ_b-propeller"/>
</dbReference>
<keyword evidence="1" id="KW-0812">Transmembrane</keyword>
<evidence type="ECO:0000313" key="2">
    <source>
        <dbReference type="EMBL" id="GHE39158.1"/>
    </source>
</evidence>
<accession>A0ABQ3HY13</accession>
<comment type="caution">
    <text evidence="2">The sequence shown here is derived from an EMBL/GenBank/DDBJ whole genome shotgun (WGS) entry which is preliminary data.</text>
</comment>
<organism evidence="2 3">
    <name type="scientific">Sphingobacterium griseoflavum</name>
    <dbReference type="NCBI Taxonomy" id="1474952"/>
    <lineage>
        <taxon>Bacteria</taxon>
        <taxon>Pseudomonadati</taxon>
        <taxon>Bacteroidota</taxon>
        <taxon>Sphingobacteriia</taxon>
        <taxon>Sphingobacteriales</taxon>
        <taxon>Sphingobacteriaceae</taxon>
        <taxon>Sphingobacterium</taxon>
    </lineage>
</organism>
<sequence>MTLLVVPAAIFGQGIRFTGSSQPIEKRTSATFFSEAAFTFHDRFAIDFDLQLPNNGSMGYIVRIKEDDQRSIINLHYEKEEEQAVFRLNEEGKANLITLRIPLAHLVEQHWFPVHIAYDLRKGQIELQIARKAAQYAKVPIKSPYVPNVTFGRSDYMIDVPSFSLRNFRIGNDNREIVFPLRESKGDKLHSATGEAMGKVTNGTWLLNDAYHWHKHIQMQSSTPSGATYDTKTKTIYYVNQDSLLIYEVQTGQQRQIRFANPCPVQIKLGNSFIAPEEHRLYVYETHYTTPYSGPTVASLDLTDFSWRMESDDYLQRELNHHAATYLPESRQLMLFGGYGDMVYSNDLLFYSLTDKNWSKGQMRGDSILPRYFTSAGQSAVDHQIYIFGGMGNESGQHIVGRQYFYDLYSVDPASGTSKKLWNVDRKDGPFVPARGLVIPDSNWIYMLGYPEHLTHSFIKLRRFAIADGEYEVLGDSIPIYSDRISTHANLYFDPNLNKLVALVQESDDDVRSSLTVYSLDFPAISASELDAFPSSVSKTNIGFYLWGFGLLCLALLFYFRYRRKQHPATAAVLPDAPKLPVQPAVNRINLFGDFTVLDRRGVDISHLFSTRLQQVFCLVLFHSAHTGISSNLLTHLLWPDKPKDKAKTSRGVAINNLRKVLSELDGIEIIYEEGHYRVVFESSCYCDYWRLQELLAQDADILSPEILHVMERGEFLLGLDDPIFDKAKQDIESRLIDSLQNRISKSRAEKDWPSLFRAADALTMVDATNELAFEQGLYALHKEKLESRARAFYKRFTDNYLRLMGETYDYTFEEVWLRIA</sequence>
<dbReference type="Proteomes" id="UP000620550">
    <property type="component" value="Unassembled WGS sequence"/>
</dbReference>
<dbReference type="InterPro" id="IPR036388">
    <property type="entry name" value="WH-like_DNA-bd_sf"/>
</dbReference>
<dbReference type="Gene3D" id="2.120.10.80">
    <property type="entry name" value="Kelch-type beta propeller"/>
    <property type="match status" value="1"/>
</dbReference>
<dbReference type="PANTHER" id="PTHR35807">
    <property type="entry name" value="TRANSCRIPTIONAL REGULATOR REDD-RELATED"/>
    <property type="match status" value="1"/>
</dbReference>
<evidence type="ECO:0008006" key="4">
    <source>
        <dbReference type="Google" id="ProtNLM"/>
    </source>
</evidence>
<dbReference type="InterPro" id="IPR011043">
    <property type="entry name" value="Gal_Oxase/kelch_b-propeller"/>
</dbReference>
<dbReference type="InterPro" id="IPR051677">
    <property type="entry name" value="AfsR-DnrI-RedD_regulator"/>
</dbReference>
<feature type="transmembrane region" description="Helical" evidence="1">
    <location>
        <begin position="542"/>
        <end position="560"/>
    </location>
</feature>